<name>A0A2U1S9S1_9EURY</name>
<reference evidence="8 9" key="1">
    <citation type="submission" date="2017-03" db="EMBL/GenBank/DDBJ databases">
        <title>Genome sequence of Methanobrevibacter wosei.</title>
        <authorList>
            <person name="Poehlein A."/>
            <person name="Seedorf H."/>
            <person name="Daniel R."/>
        </authorList>
    </citation>
    <scope>NUCLEOTIDE SEQUENCE [LARGE SCALE GENOMIC DNA]</scope>
    <source>
        <strain evidence="8 9">DSM 11979</strain>
    </source>
</reference>
<dbReference type="SUPFAM" id="SSF103473">
    <property type="entry name" value="MFS general substrate transporter"/>
    <property type="match status" value="1"/>
</dbReference>
<evidence type="ECO:0000313" key="8">
    <source>
        <dbReference type="EMBL" id="PWB87250.1"/>
    </source>
</evidence>
<dbReference type="Pfam" id="PF07690">
    <property type="entry name" value="MFS_1"/>
    <property type="match status" value="1"/>
</dbReference>
<feature type="transmembrane region" description="Helical" evidence="6">
    <location>
        <begin position="269"/>
        <end position="287"/>
    </location>
</feature>
<evidence type="ECO:0000313" key="9">
    <source>
        <dbReference type="Proteomes" id="UP000245577"/>
    </source>
</evidence>
<dbReference type="Proteomes" id="UP000245577">
    <property type="component" value="Unassembled WGS sequence"/>
</dbReference>
<accession>A0A2U1S9S1</accession>
<dbReference type="InterPro" id="IPR020846">
    <property type="entry name" value="MFS_dom"/>
</dbReference>
<keyword evidence="5 6" id="KW-0472">Membrane</keyword>
<feature type="transmembrane region" description="Helical" evidence="6">
    <location>
        <begin position="135"/>
        <end position="155"/>
    </location>
</feature>
<evidence type="ECO:0000256" key="1">
    <source>
        <dbReference type="ARBA" id="ARBA00004651"/>
    </source>
</evidence>
<evidence type="ECO:0000256" key="3">
    <source>
        <dbReference type="ARBA" id="ARBA00022692"/>
    </source>
</evidence>
<protein>
    <submittedName>
        <fullName evidence="8">Purine efflux pump PbuE</fullName>
    </submittedName>
</protein>
<evidence type="ECO:0000256" key="6">
    <source>
        <dbReference type="SAM" id="Phobius"/>
    </source>
</evidence>
<dbReference type="RefSeq" id="WP_116668865.1">
    <property type="nucleotide sequence ID" value="NZ_JALEWY010000007.1"/>
</dbReference>
<dbReference type="Gene3D" id="1.20.1250.20">
    <property type="entry name" value="MFS general substrate transporter like domains"/>
    <property type="match status" value="2"/>
</dbReference>
<keyword evidence="3 6" id="KW-0812">Transmembrane</keyword>
<comment type="subcellular location">
    <subcellularLocation>
        <location evidence="1">Cell membrane</location>
        <topology evidence="1">Multi-pass membrane protein</topology>
    </subcellularLocation>
</comment>
<evidence type="ECO:0000256" key="5">
    <source>
        <dbReference type="ARBA" id="ARBA00023136"/>
    </source>
</evidence>
<dbReference type="AlphaFoldDB" id="A0A2U1S9S1"/>
<dbReference type="PANTHER" id="PTHR43124:SF3">
    <property type="entry name" value="CHLORAMPHENICOL EFFLUX PUMP RV0191"/>
    <property type="match status" value="1"/>
</dbReference>
<dbReference type="InterPro" id="IPR050189">
    <property type="entry name" value="MFS_Efflux_Transporters"/>
</dbReference>
<feature type="transmembrane region" description="Helical" evidence="6">
    <location>
        <begin position="356"/>
        <end position="374"/>
    </location>
</feature>
<feature type="transmembrane region" description="Helical" evidence="6">
    <location>
        <begin position="45"/>
        <end position="65"/>
    </location>
</feature>
<dbReference type="CDD" id="cd17324">
    <property type="entry name" value="MFS_NepI_like"/>
    <property type="match status" value="1"/>
</dbReference>
<dbReference type="InterPro" id="IPR036259">
    <property type="entry name" value="MFS_trans_sf"/>
</dbReference>
<dbReference type="EMBL" id="MZGU01000001">
    <property type="protein sequence ID" value="PWB87250.1"/>
    <property type="molecule type" value="Genomic_DNA"/>
</dbReference>
<dbReference type="PROSITE" id="PS50850">
    <property type="entry name" value="MFS"/>
    <property type="match status" value="1"/>
</dbReference>
<evidence type="ECO:0000256" key="4">
    <source>
        <dbReference type="ARBA" id="ARBA00022989"/>
    </source>
</evidence>
<evidence type="ECO:0000259" key="7">
    <source>
        <dbReference type="PROSITE" id="PS50850"/>
    </source>
</evidence>
<feature type="transmembrane region" description="Helical" evidence="6">
    <location>
        <begin position="7"/>
        <end position="33"/>
    </location>
</feature>
<feature type="transmembrane region" description="Helical" evidence="6">
    <location>
        <begin position="98"/>
        <end position="123"/>
    </location>
</feature>
<dbReference type="PANTHER" id="PTHR43124">
    <property type="entry name" value="PURINE EFFLUX PUMP PBUE"/>
    <property type="match status" value="1"/>
</dbReference>
<sequence length="386" mass="41520">MDKNNLVILILAFGTFGILTTEMGFVGILPLVATQFGVNVVDAGLFVSLFALGVAIAGLVMPLLFSKVNYKKSLLLVLGIFIISNICFAFITDFNIALILRVIPAFFHPIFCSFALTLAAQLAKEGEELKATSRVIMGVSAGMILGVPIVSSLSYSESFELAMLFMAAINIIAFISLAILMPSIKPKEGISYSGQLKVLKKPSFILSIIGVLLISAGLYSVYSYVSLFLGLSNIVGNFLSVVLFLYGVFSICGNYIAGHLLSKVPNKTVLIYPFIISIIFLLLFGFYDIVMAIIILMIIWGVFAGIGNNIQQFWITSAAPEAPEFANGIFLSSGNIGITLGTTLSGIAISALGVRYIVFVGIVCSLLAFVFFVLRNRASKSETNLN</sequence>
<keyword evidence="4 6" id="KW-1133">Transmembrane helix</keyword>
<dbReference type="InterPro" id="IPR011701">
    <property type="entry name" value="MFS"/>
</dbReference>
<feature type="transmembrane region" description="Helical" evidence="6">
    <location>
        <begin position="161"/>
        <end position="182"/>
    </location>
</feature>
<dbReference type="GO" id="GO:0005886">
    <property type="term" value="C:plasma membrane"/>
    <property type="evidence" value="ECO:0007669"/>
    <property type="project" value="UniProtKB-SubCell"/>
</dbReference>
<dbReference type="GO" id="GO:0022857">
    <property type="term" value="F:transmembrane transporter activity"/>
    <property type="evidence" value="ECO:0007669"/>
    <property type="project" value="InterPro"/>
</dbReference>
<comment type="caution">
    <text evidence="8">The sequence shown here is derived from an EMBL/GenBank/DDBJ whole genome shotgun (WGS) entry which is preliminary data.</text>
</comment>
<evidence type="ECO:0000256" key="2">
    <source>
        <dbReference type="ARBA" id="ARBA00022475"/>
    </source>
</evidence>
<keyword evidence="2" id="KW-1003">Cell membrane</keyword>
<feature type="transmembrane region" description="Helical" evidence="6">
    <location>
        <begin position="203"/>
        <end position="222"/>
    </location>
</feature>
<organism evidence="8 9">
    <name type="scientific">Methanobrevibacter woesei</name>
    <dbReference type="NCBI Taxonomy" id="190976"/>
    <lineage>
        <taxon>Archaea</taxon>
        <taxon>Methanobacteriati</taxon>
        <taxon>Methanobacteriota</taxon>
        <taxon>Methanomada group</taxon>
        <taxon>Methanobacteria</taxon>
        <taxon>Methanobacteriales</taxon>
        <taxon>Methanobacteriaceae</taxon>
        <taxon>Methanobrevibacter</taxon>
    </lineage>
</organism>
<feature type="domain" description="Major facilitator superfamily (MFS) profile" evidence="7">
    <location>
        <begin position="7"/>
        <end position="380"/>
    </location>
</feature>
<proteinExistence type="predicted"/>
<dbReference type="OrthoDB" id="78150at2157"/>
<keyword evidence="9" id="KW-1185">Reference proteome</keyword>
<feature type="transmembrane region" description="Helical" evidence="6">
    <location>
        <begin position="74"/>
        <end position="92"/>
    </location>
</feature>
<feature type="transmembrane region" description="Helical" evidence="6">
    <location>
        <begin position="293"/>
        <end position="316"/>
    </location>
</feature>
<feature type="transmembrane region" description="Helical" evidence="6">
    <location>
        <begin position="234"/>
        <end position="257"/>
    </location>
</feature>
<gene>
    <name evidence="8" type="primary">pbuE</name>
    <name evidence="8" type="ORF">MBBWO_00280</name>
</gene>
<feature type="transmembrane region" description="Helical" evidence="6">
    <location>
        <begin position="328"/>
        <end position="350"/>
    </location>
</feature>